<dbReference type="Proteomes" id="UP000019484">
    <property type="component" value="Unassembled WGS sequence"/>
</dbReference>
<accession>W9YAT8</accession>
<dbReference type="AlphaFoldDB" id="W9YAT8"/>
<feature type="domain" description="Glycosyl hydrolase family 13 catalytic" evidence="1">
    <location>
        <begin position="27"/>
        <end position="112"/>
    </location>
</feature>
<feature type="non-terminal residue" evidence="2">
    <location>
        <position position="1"/>
    </location>
</feature>
<dbReference type="OrthoDB" id="4062594at2759"/>
<keyword evidence="3" id="KW-1185">Reference proteome</keyword>
<dbReference type="EMBL" id="AMWN01000009">
    <property type="protein sequence ID" value="EXJ79484.1"/>
    <property type="molecule type" value="Genomic_DNA"/>
</dbReference>
<dbReference type="Gene3D" id="3.20.20.80">
    <property type="entry name" value="Glycosidases"/>
    <property type="match status" value="1"/>
</dbReference>
<comment type="caution">
    <text evidence="2">The sequence shown here is derived from an EMBL/GenBank/DDBJ whole genome shotgun (WGS) entry which is preliminary data.</text>
</comment>
<dbReference type="GeneID" id="19163595"/>
<dbReference type="SUPFAM" id="SSF51445">
    <property type="entry name" value="(Trans)glycosidases"/>
    <property type="match status" value="1"/>
</dbReference>
<name>W9YAT8_9EURO</name>
<dbReference type="HOGENOM" id="CLU_2032055_0_0_1"/>
<dbReference type="GO" id="GO:0005975">
    <property type="term" value="P:carbohydrate metabolic process"/>
    <property type="evidence" value="ECO:0007669"/>
    <property type="project" value="InterPro"/>
</dbReference>
<feature type="non-terminal residue" evidence="2">
    <location>
        <position position="122"/>
    </location>
</feature>
<organism evidence="2 3">
    <name type="scientific">Capronia coronata CBS 617.96</name>
    <dbReference type="NCBI Taxonomy" id="1182541"/>
    <lineage>
        <taxon>Eukaryota</taxon>
        <taxon>Fungi</taxon>
        <taxon>Dikarya</taxon>
        <taxon>Ascomycota</taxon>
        <taxon>Pezizomycotina</taxon>
        <taxon>Eurotiomycetes</taxon>
        <taxon>Chaetothyriomycetidae</taxon>
        <taxon>Chaetothyriales</taxon>
        <taxon>Herpotrichiellaceae</taxon>
        <taxon>Capronia</taxon>
    </lineage>
</organism>
<reference evidence="2 3" key="1">
    <citation type="submission" date="2013-03" db="EMBL/GenBank/DDBJ databases">
        <title>The Genome Sequence of Capronia coronata CBS 617.96.</title>
        <authorList>
            <consortium name="The Broad Institute Genomics Platform"/>
            <person name="Cuomo C."/>
            <person name="de Hoog S."/>
            <person name="Gorbushina A."/>
            <person name="Walker B."/>
            <person name="Young S.K."/>
            <person name="Zeng Q."/>
            <person name="Gargeya S."/>
            <person name="Fitzgerald M."/>
            <person name="Haas B."/>
            <person name="Abouelleil A."/>
            <person name="Allen A.W."/>
            <person name="Alvarado L."/>
            <person name="Arachchi H.M."/>
            <person name="Berlin A.M."/>
            <person name="Chapman S.B."/>
            <person name="Gainer-Dewar J."/>
            <person name="Goldberg J."/>
            <person name="Griggs A."/>
            <person name="Gujja S."/>
            <person name="Hansen M."/>
            <person name="Howarth C."/>
            <person name="Imamovic A."/>
            <person name="Ireland A."/>
            <person name="Larimer J."/>
            <person name="McCowan C."/>
            <person name="Murphy C."/>
            <person name="Pearson M."/>
            <person name="Poon T.W."/>
            <person name="Priest M."/>
            <person name="Roberts A."/>
            <person name="Saif S."/>
            <person name="Shea T."/>
            <person name="Sisk P."/>
            <person name="Sykes S."/>
            <person name="Wortman J."/>
            <person name="Nusbaum C."/>
            <person name="Birren B."/>
        </authorList>
    </citation>
    <scope>NUCLEOTIDE SEQUENCE [LARGE SCALE GENOMIC DNA]</scope>
    <source>
        <strain evidence="2 3">CBS 617.96</strain>
    </source>
</reference>
<evidence type="ECO:0000259" key="1">
    <source>
        <dbReference type="Pfam" id="PF00128"/>
    </source>
</evidence>
<dbReference type="eggNOG" id="KOG0471">
    <property type="taxonomic scope" value="Eukaryota"/>
</dbReference>
<dbReference type="InterPro" id="IPR006047">
    <property type="entry name" value="GH13_cat_dom"/>
</dbReference>
<dbReference type="RefSeq" id="XP_007727796.1">
    <property type="nucleotide sequence ID" value="XM_007729606.1"/>
</dbReference>
<dbReference type="Pfam" id="PF00128">
    <property type="entry name" value="Alpha-amylase"/>
    <property type="match status" value="1"/>
</dbReference>
<evidence type="ECO:0000313" key="3">
    <source>
        <dbReference type="Proteomes" id="UP000019484"/>
    </source>
</evidence>
<protein>
    <submittedName>
        <fullName evidence="2">Alpha-glucosidase</fullName>
    </submittedName>
</protein>
<proteinExistence type="predicted"/>
<gene>
    <name evidence="2" type="ORF">A1O1_08748</name>
</gene>
<dbReference type="InterPro" id="IPR017853">
    <property type="entry name" value="GH"/>
</dbReference>
<sequence length="122" mass="13851">SWICPNERQSQVLVTTTFHFIGLDHPLYDVTSWKLSESKYLVERWQLFIEGTDGWTTAFCENHDSGRAVSRFGSDSTAHWKTSADIIAQGQSTLTGSLFLYQGQEFGMCNIPGLWPIEESKE</sequence>
<dbReference type="STRING" id="1182541.W9YAT8"/>
<evidence type="ECO:0000313" key="2">
    <source>
        <dbReference type="EMBL" id="EXJ79484.1"/>
    </source>
</evidence>